<organism evidence="1 2">
    <name type="scientific">Magallana gigas</name>
    <name type="common">Pacific oyster</name>
    <name type="synonym">Crassostrea gigas</name>
    <dbReference type="NCBI Taxonomy" id="29159"/>
    <lineage>
        <taxon>Eukaryota</taxon>
        <taxon>Metazoa</taxon>
        <taxon>Spiralia</taxon>
        <taxon>Lophotrochozoa</taxon>
        <taxon>Mollusca</taxon>
        <taxon>Bivalvia</taxon>
        <taxon>Autobranchia</taxon>
        <taxon>Pteriomorphia</taxon>
        <taxon>Ostreida</taxon>
        <taxon>Ostreoidea</taxon>
        <taxon>Ostreidae</taxon>
        <taxon>Magallana</taxon>
    </lineage>
</organism>
<keyword evidence="2" id="KW-1185">Reference proteome</keyword>
<accession>A0A8W8LW44</accession>
<dbReference type="AlphaFoldDB" id="A0A8W8LW44"/>
<sequence>MKADLIREENNNFLKRVRSHIADKKIPLRLVLTSVDKLDLCGSGDLSGIFLSRHVNIKVDLAKQTFGLNDCQILPVVNYVKGNTQNITQDVLALTAIDSILEEALSYISEQV</sequence>
<name>A0A8W8LW44_MAGGI</name>
<dbReference type="Proteomes" id="UP000005408">
    <property type="component" value="Unassembled WGS sequence"/>
</dbReference>
<evidence type="ECO:0000313" key="2">
    <source>
        <dbReference type="Proteomes" id="UP000005408"/>
    </source>
</evidence>
<reference evidence="1" key="1">
    <citation type="submission" date="2022-08" db="UniProtKB">
        <authorList>
            <consortium name="EnsemblMetazoa"/>
        </authorList>
    </citation>
    <scope>IDENTIFICATION</scope>
    <source>
        <strain evidence="1">05x7-T-G4-1.051#20</strain>
    </source>
</reference>
<proteinExistence type="predicted"/>
<dbReference type="EnsemblMetazoa" id="G30058.1">
    <property type="protein sequence ID" value="G30058.1:cds"/>
    <property type="gene ID" value="G30058"/>
</dbReference>
<evidence type="ECO:0000313" key="1">
    <source>
        <dbReference type="EnsemblMetazoa" id="G30058.1:cds"/>
    </source>
</evidence>
<protein>
    <submittedName>
        <fullName evidence="1">Uncharacterized protein</fullName>
    </submittedName>
</protein>